<gene>
    <name evidence="2" type="ORF">M408DRAFT_331166</name>
</gene>
<proteinExistence type="predicted"/>
<reference evidence="2 3" key="1">
    <citation type="submission" date="2014-04" db="EMBL/GenBank/DDBJ databases">
        <authorList>
            <consortium name="DOE Joint Genome Institute"/>
            <person name="Kuo A."/>
            <person name="Zuccaro A."/>
            <person name="Kohler A."/>
            <person name="Nagy L.G."/>
            <person name="Floudas D."/>
            <person name="Copeland A."/>
            <person name="Barry K.W."/>
            <person name="Cichocki N."/>
            <person name="Veneault-Fourrey C."/>
            <person name="LaButti K."/>
            <person name="Lindquist E.A."/>
            <person name="Lipzen A."/>
            <person name="Lundell T."/>
            <person name="Morin E."/>
            <person name="Murat C."/>
            <person name="Sun H."/>
            <person name="Tunlid A."/>
            <person name="Henrissat B."/>
            <person name="Grigoriev I.V."/>
            <person name="Hibbett D.S."/>
            <person name="Martin F."/>
            <person name="Nordberg H.P."/>
            <person name="Cantor M.N."/>
            <person name="Hua S.X."/>
        </authorList>
    </citation>
    <scope>NUCLEOTIDE SEQUENCE [LARGE SCALE GENOMIC DNA]</scope>
    <source>
        <strain evidence="2 3">MAFF 305830</strain>
    </source>
</reference>
<protein>
    <submittedName>
        <fullName evidence="2">Uncharacterized protein</fullName>
    </submittedName>
</protein>
<dbReference type="EMBL" id="KN824314">
    <property type="protein sequence ID" value="KIM25399.1"/>
    <property type="molecule type" value="Genomic_DNA"/>
</dbReference>
<feature type="region of interest" description="Disordered" evidence="1">
    <location>
        <begin position="1"/>
        <end position="33"/>
    </location>
</feature>
<feature type="compositionally biased region" description="Polar residues" evidence="1">
    <location>
        <begin position="1"/>
        <end position="23"/>
    </location>
</feature>
<organism evidence="2 3">
    <name type="scientific">Serendipita vermifera MAFF 305830</name>
    <dbReference type="NCBI Taxonomy" id="933852"/>
    <lineage>
        <taxon>Eukaryota</taxon>
        <taxon>Fungi</taxon>
        <taxon>Dikarya</taxon>
        <taxon>Basidiomycota</taxon>
        <taxon>Agaricomycotina</taxon>
        <taxon>Agaricomycetes</taxon>
        <taxon>Sebacinales</taxon>
        <taxon>Serendipitaceae</taxon>
        <taxon>Serendipita</taxon>
    </lineage>
</organism>
<keyword evidence="3" id="KW-1185">Reference proteome</keyword>
<dbReference type="HOGENOM" id="CLU_2869035_0_0_1"/>
<name>A0A0C3AZJ5_SERVB</name>
<sequence length="64" mass="7336">MCRRNLQSTSRIASSRSKAQNSGRLRINRPKIETPNHLRSDHIQPIVICFYNITTFSPDILGII</sequence>
<evidence type="ECO:0000256" key="1">
    <source>
        <dbReference type="SAM" id="MobiDB-lite"/>
    </source>
</evidence>
<reference evidence="3" key="2">
    <citation type="submission" date="2015-01" db="EMBL/GenBank/DDBJ databases">
        <title>Evolutionary Origins and Diversification of the Mycorrhizal Mutualists.</title>
        <authorList>
            <consortium name="DOE Joint Genome Institute"/>
            <consortium name="Mycorrhizal Genomics Consortium"/>
            <person name="Kohler A."/>
            <person name="Kuo A."/>
            <person name="Nagy L.G."/>
            <person name="Floudas D."/>
            <person name="Copeland A."/>
            <person name="Barry K.W."/>
            <person name="Cichocki N."/>
            <person name="Veneault-Fourrey C."/>
            <person name="LaButti K."/>
            <person name="Lindquist E.A."/>
            <person name="Lipzen A."/>
            <person name="Lundell T."/>
            <person name="Morin E."/>
            <person name="Murat C."/>
            <person name="Riley R."/>
            <person name="Ohm R."/>
            <person name="Sun H."/>
            <person name="Tunlid A."/>
            <person name="Henrissat B."/>
            <person name="Grigoriev I.V."/>
            <person name="Hibbett D.S."/>
            <person name="Martin F."/>
        </authorList>
    </citation>
    <scope>NUCLEOTIDE SEQUENCE [LARGE SCALE GENOMIC DNA]</scope>
    <source>
        <strain evidence="3">MAFF 305830</strain>
    </source>
</reference>
<dbReference type="Proteomes" id="UP000054097">
    <property type="component" value="Unassembled WGS sequence"/>
</dbReference>
<accession>A0A0C3AZJ5</accession>
<evidence type="ECO:0000313" key="3">
    <source>
        <dbReference type="Proteomes" id="UP000054097"/>
    </source>
</evidence>
<evidence type="ECO:0000313" key="2">
    <source>
        <dbReference type="EMBL" id="KIM25399.1"/>
    </source>
</evidence>
<dbReference type="AlphaFoldDB" id="A0A0C3AZJ5"/>